<dbReference type="OrthoDB" id="3255541at2759"/>
<evidence type="ECO:0000313" key="1">
    <source>
        <dbReference type="EMBL" id="KAF7356912.1"/>
    </source>
</evidence>
<evidence type="ECO:0008006" key="3">
    <source>
        <dbReference type="Google" id="ProtNLM"/>
    </source>
</evidence>
<dbReference type="AlphaFoldDB" id="A0A8H6YD17"/>
<accession>A0A8H6YD17</accession>
<comment type="caution">
    <text evidence="1">The sequence shown here is derived from an EMBL/GenBank/DDBJ whole genome shotgun (WGS) entry which is preliminary data.</text>
</comment>
<name>A0A8H6YD17_9AGAR</name>
<reference evidence="1" key="1">
    <citation type="submission" date="2020-05" db="EMBL/GenBank/DDBJ databases">
        <title>Mycena genomes resolve the evolution of fungal bioluminescence.</title>
        <authorList>
            <person name="Tsai I.J."/>
        </authorList>
    </citation>
    <scope>NUCLEOTIDE SEQUENCE</scope>
    <source>
        <strain evidence="1">CCC161011</strain>
    </source>
</reference>
<evidence type="ECO:0000313" key="2">
    <source>
        <dbReference type="Proteomes" id="UP000620124"/>
    </source>
</evidence>
<dbReference type="EMBL" id="JACAZI010000007">
    <property type="protein sequence ID" value="KAF7356912.1"/>
    <property type="molecule type" value="Genomic_DNA"/>
</dbReference>
<keyword evidence="2" id="KW-1185">Reference proteome</keyword>
<proteinExistence type="predicted"/>
<organism evidence="1 2">
    <name type="scientific">Mycena venus</name>
    <dbReference type="NCBI Taxonomy" id="2733690"/>
    <lineage>
        <taxon>Eukaryota</taxon>
        <taxon>Fungi</taxon>
        <taxon>Dikarya</taxon>
        <taxon>Basidiomycota</taxon>
        <taxon>Agaricomycotina</taxon>
        <taxon>Agaricomycetes</taxon>
        <taxon>Agaricomycetidae</taxon>
        <taxon>Agaricales</taxon>
        <taxon>Marasmiineae</taxon>
        <taxon>Mycenaceae</taxon>
        <taxon>Mycena</taxon>
    </lineage>
</organism>
<gene>
    <name evidence="1" type="ORF">MVEN_01027000</name>
</gene>
<protein>
    <recommendedName>
        <fullName evidence="3">F-box domain-containing protein</fullName>
    </recommendedName>
</protein>
<sequence>MHRALQIVEVVEMVCAQVTHFRASRDLACLARTSTIFLDPALNVLWRHQDTIVNILRCMPEDLWVITETRPFDDTPNIIELGITLRRAVAIADWKRFIFYSRRVKSFSIVKQNELLTLGEVNSTGFPRPNLESCSYIHLFLSPHITNLKVRIEDAPNLSILSTVALKCTRLTDFNLGTPFVSPVAAVPPISRFVCSQRSLKSLVAVGLDRAALFHIAQLPGLRYLWLMSDSIPIPTPIPSYRPQPGSLHFPALTELVIETMELAPALLEFMAKCSLVKFKLVCRARSVLYTKTMAKKLGKPPPVLVGEVGMYSSYRSRIRLVSTSTIVSSRTWLVHGPGARIQALLLPPGPSYRMCPRVTLEGVYAFAKYCPYLRVLDMTFDASIVPEINRTTRTTQRCLSRLNAGYSHITKPRPVAKFLSTIFPLLKTISTLHEAKGSITDPQVVASHKGWKKVEEALWDS</sequence>
<dbReference type="Proteomes" id="UP000620124">
    <property type="component" value="Unassembled WGS sequence"/>
</dbReference>